<name>A0A9P5CGV3_9HYPO</name>
<comment type="similarity">
    <text evidence="1">Belongs to the asaB hydroxylase/desaturase family.</text>
</comment>
<feature type="compositionally biased region" description="Basic and acidic residues" evidence="2">
    <location>
        <begin position="709"/>
        <end position="748"/>
    </location>
</feature>
<dbReference type="Gene3D" id="1.20.5.1160">
    <property type="entry name" value="Vasodilator-stimulated phosphoprotein"/>
    <property type="match status" value="1"/>
</dbReference>
<accession>A0A9P5CGV3</accession>
<feature type="region of interest" description="Disordered" evidence="2">
    <location>
        <begin position="709"/>
        <end position="774"/>
    </location>
</feature>
<feature type="compositionally biased region" description="Basic and acidic residues" evidence="2">
    <location>
        <begin position="496"/>
        <end position="555"/>
    </location>
</feature>
<feature type="compositionally biased region" description="Basic and acidic residues" evidence="2">
    <location>
        <begin position="351"/>
        <end position="366"/>
    </location>
</feature>
<feature type="compositionally biased region" description="Basic and acidic residues" evidence="2">
    <location>
        <begin position="373"/>
        <end position="385"/>
    </location>
</feature>
<evidence type="ECO:0000256" key="2">
    <source>
        <dbReference type="SAM" id="MobiDB-lite"/>
    </source>
</evidence>
<feature type="compositionally biased region" description="Polar residues" evidence="2">
    <location>
        <begin position="452"/>
        <end position="471"/>
    </location>
</feature>
<feature type="region of interest" description="Disordered" evidence="2">
    <location>
        <begin position="351"/>
        <end position="594"/>
    </location>
</feature>
<dbReference type="Proteomes" id="UP000801864">
    <property type="component" value="Unassembled WGS sequence"/>
</dbReference>
<dbReference type="PANTHER" id="PTHR34598:SF3">
    <property type="entry name" value="OXIDOREDUCTASE AN1597"/>
    <property type="match status" value="1"/>
</dbReference>
<dbReference type="SUPFAM" id="SSF90257">
    <property type="entry name" value="Myosin rod fragments"/>
    <property type="match status" value="1"/>
</dbReference>
<proteinExistence type="inferred from homology"/>
<dbReference type="InterPro" id="IPR044053">
    <property type="entry name" value="AsaB-like"/>
</dbReference>
<feature type="compositionally biased region" description="Basic and acidic residues" evidence="2">
    <location>
        <begin position="646"/>
        <end position="694"/>
    </location>
</feature>
<evidence type="ECO:0000313" key="3">
    <source>
        <dbReference type="EMBL" id="KAF3073908.1"/>
    </source>
</evidence>
<protein>
    <submittedName>
        <fullName evidence="3">Uncharacterized protein</fullName>
    </submittedName>
</protein>
<feature type="compositionally biased region" description="Basic and acidic residues" evidence="2">
    <location>
        <begin position="411"/>
        <end position="448"/>
    </location>
</feature>
<dbReference type="PANTHER" id="PTHR34598">
    <property type="entry name" value="BLL6449 PROTEIN"/>
    <property type="match status" value="1"/>
</dbReference>
<keyword evidence="4" id="KW-1185">Reference proteome</keyword>
<feature type="region of interest" description="Disordered" evidence="2">
    <location>
        <begin position="640"/>
        <end position="694"/>
    </location>
</feature>
<dbReference type="AlphaFoldDB" id="A0A9P5CGV3"/>
<sequence length="915" mass="102214">MAAIDVETFTTGQIGLWNGTQDGKDGIVDYKNGQANAETNLLFPRDVSITVQDMRYLNPSPQLMKNGYQLITSPTAISEQDFETADSTTKDLIESDYYEEVGKVVRKMTGSDHVFPYNFETRNQQAKVQDYLRDAIDQPGPRPVAHVDRDLPNAIVSLQCALGKEKADDLLKRHKRWAQVNLWRPIGRPVVKWPLVFANHDAIPDWDYDTHMARVYSINDPRIADRGGKSHNCILIDDERYAYHYASNVAPDEALVFFSFHSDPKMVLPHGAFWDNKTPDDAPPRRSLEVRCFVFFDDDVIQVATYDEGPANTRATAPRIVTSKESFKTTCNSCLYLGELAMADADEKERQKQEKLAAARKRVEQMKKKKKKDASSTKAEPKGEAETSAPDTVDDTSEQPQQSPADDSAIADDKAAEDGKTVEEPKVEEEPKAEEEAKAEEESLEKAVESPPSSDTPSLAQQSKLRSTSFRAGSIVGPGPMSPGPFSPEGDTAPDIYRKHVARIEELEKENKRLAKDATDSEKRWKKAEEELADLRESDGKESKDGQTEKLKEEIASLQRQNSQLQQQVSRTSGHAHRQSVSINSPPPSLQAELDAKSATIESMEIEISKLKARVERQESGASSEKEQVAALEDKLARAEAAAGKAQRELQDLKKNLERTTEKAVREGSERTSAETKAKTLERELDEANKAKEELEKKVEALDKKVTTLTTLHKEQDARSQTLRKDKEKAESEAQELRSKVEKLESENAKLASRKSTEGGGGLDDEGVDELEDEGRLKLEKKIRSLEAEIHELRSGAWIERRREMEATSPGFDDVDLSGNNYPPAHKKGSTGGIGDFIAHGLNALAGGGDDELLADDDVEFDEEVFRKAHEEEAKRRIERIKEIKRSLKHWEGWRLDVVDVRRGGGQGIGDIFDI</sequence>
<gene>
    <name evidence="3" type="ORF">CFAM422_004312</name>
</gene>
<dbReference type="GO" id="GO:0016491">
    <property type="term" value="F:oxidoreductase activity"/>
    <property type="evidence" value="ECO:0007669"/>
    <property type="project" value="InterPro"/>
</dbReference>
<feature type="compositionally biased region" description="Low complexity" evidence="2">
    <location>
        <begin position="557"/>
        <end position="571"/>
    </location>
</feature>
<dbReference type="EMBL" id="QLNT01000006">
    <property type="protein sequence ID" value="KAF3073908.1"/>
    <property type="molecule type" value="Genomic_DNA"/>
</dbReference>
<comment type="caution">
    <text evidence="3">The sequence shown here is derived from an EMBL/GenBank/DDBJ whole genome shotgun (WGS) entry which is preliminary data.</text>
</comment>
<reference evidence="3 4" key="1">
    <citation type="submission" date="2018-06" db="EMBL/GenBank/DDBJ databases">
        <title>Genome analysis of cellulolytic fungus Trichoderma lentiforme CFAM-422.</title>
        <authorList>
            <person name="Steindorff A.S."/>
            <person name="Formighieri E.F."/>
            <person name="Midorikawa G.E.O."/>
            <person name="Tamietti M.S."/>
            <person name="Ramos E.Z."/>
            <person name="Silva A.S."/>
            <person name="Bon E.P.S."/>
            <person name="Mendes T.D."/>
            <person name="Damaso M.C.T."/>
            <person name="Favaro L.C.L."/>
        </authorList>
    </citation>
    <scope>NUCLEOTIDE SEQUENCE [LARGE SCALE GENOMIC DNA]</scope>
    <source>
        <strain evidence="3 4">CFAM-422</strain>
    </source>
</reference>
<organism evidence="3 4">
    <name type="scientific">Trichoderma lentiforme</name>
    <dbReference type="NCBI Taxonomy" id="1567552"/>
    <lineage>
        <taxon>Eukaryota</taxon>
        <taxon>Fungi</taxon>
        <taxon>Dikarya</taxon>
        <taxon>Ascomycota</taxon>
        <taxon>Pezizomycotina</taxon>
        <taxon>Sordariomycetes</taxon>
        <taxon>Hypocreomycetidae</taxon>
        <taxon>Hypocreales</taxon>
        <taxon>Hypocreaceae</taxon>
        <taxon>Trichoderma</taxon>
    </lineage>
</organism>
<evidence type="ECO:0000256" key="1">
    <source>
        <dbReference type="ARBA" id="ARBA00023604"/>
    </source>
</evidence>
<dbReference type="NCBIfam" id="NF041278">
    <property type="entry name" value="CmcJ_NvfI_EfuI"/>
    <property type="match status" value="1"/>
</dbReference>
<feature type="compositionally biased region" description="Acidic residues" evidence="2">
    <location>
        <begin position="763"/>
        <end position="773"/>
    </location>
</feature>
<evidence type="ECO:0000313" key="4">
    <source>
        <dbReference type="Proteomes" id="UP000801864"/>
    </source>
</evidence>